<accession>A0A8H3GPA2</accession>
<organism evidence="1 2">
    <name type="scientific">Rhizoctonia solani</name>
    <dbReference type="NCBI Taxonomy" id="456999"/>
    <lineage>
        <taxon>Eukaryota</taxon>
        <taxon>Fungi</taxon>
        <taxon>Dikarya</taxon>
        <taxon>Basidiomycota</taxon>
        <taxon>Agaricomycotina</taxon>
        <taxon>Agaricomycetes</taxon>
        <taxon>Cantharellales</taxon>
        <taxon>Ceratobasidiaceae</taxon>
        <taxon>Rhizoctonia</taxon>
    </lineage>
</organism>
<evidence type="ECO:0000313" key="2">
    <source>
        <dbReference type="Proteomes" id="UP000663853"/>
    </source>
</evidence>
<gene>
    <name evidence="1" type="ORF">RDB_LOCUS59002</name>
</gene>
<dbReference type="EMBL" id="CAJMXA010001347">
    <property type="protein sequence ID" value="CAE6458733.1"/>
    <property type="molecule type" value="Genomic_DNA"/>
</dbReference>
<name>A0A8H3GPA2_9AGAM</name>
<proteinExistence type="predicted"/>
<protein>
    <submittedName>
        <fullName evidence="1">Uncharacterized protein</fullName>
    </submittedName>
</protein>
<evidence type="ECO:0000313" key="1">
    <source>
        <dbReference type="EMBL" id="CAE6458733.1"/>
    </source>
</evidence>
<dbReference type="AlphaFoldDB" id="A0A8H3GPA2"/>
<dbReference type="Proteomes" id="UP000663853">
    <property type="component" value="Unassembled WGS sequence"/>
</dbReference>
<reference evidence="1" key="1">
    <citation type="submission" date="2021-01" db="EMBL/GenBank/DDBJ databases">
        <authorList>
            <person name="Kaushik A."/>
        </authorList>
    </citation>
    <scope>NUCLEOTIDE SEQUENCE</scope>
    <source>
        <strain evidence="1">AG6-10EEA</strain>
    </source>
</reference>
<comment type="caution">
    <text evidence="1">The sequence shown here is derived from an EMBL/GenBank/DDBJ whole genome shotgun (WGS) entry which is preliminary data.</text>
</comment>
<sequence length="415" mass="45724">MHFPAVATGFRLLVKYFVSSTDLSLPACKVSTVAPTNSIVDAVMKSVEVVEEVTKGPAQNLSNGVEKEVPEVVESTVGLEENTAENATRAESMSARATVLGVSQSRADSSQIQVECAPNGGVLQAKVKKDLKLVSAKHPILRSVAQNVEHGETDELMDKVLKMLKELDEMEKFRLQLRVPAFDEELGDGVQVEEDHPPSAWIDASKEAEIALDIARCEMILEDVDDLLTRLYIELNRLVVMHARNKEERKRMALEVSTRIKEYAGVLLESECEIRLAVERARVRSVVAKRFTPSDVHYLASLTPGSLHVPNCDGSCAASYLPRRVAEKNEAELVPELARSEGSRCSTPSEVLNTPRASIAELQDELGIMIIAEEAKQEVVPTKSKRRFGPNMVDRNTPVRKTIKASGSGKPAWRF</sequence>